<name>A0A316TU60_9BACT</name>
<dbReference type="GO" id="GO:0005524">
    <property type="term" value="F:ATP binding"/>
    <property type="evidence" value="ECO:0007669"/>
    <property type="project" value="UniProtKB-UniRule"/>
</dbReference>
<keyword evidence="6 9" id="KW-0418">Kinase</keyword>
<evidence type="ECO:0000256" key="7">
    <source>
        <dbReference type="ARBA" id="ARBA00022840"/>
    </source>
</evidence>
<keyword evidence="2 9" id="KW-0055">Arginine biosynthesis</keyword>
<dbReference type="EMBL" id="QGGB01000004">
    <property type="protein sequence ID" value="PWN07181.1"/>
    <property type="molecule type" value="Genomic_DNA"/>
</dbReference>
<evidence type="ECO:0000256" key="4">
    <source>
        <dbReference type="ARBA" id="ARBA00022679"/>
    </source>
</evidence>
<comment type="similarity">
    <text evidence="9">Belongs to the acetylglutamate kinase family. ArgB subfamily.</text>
</comment>
<feature type="site" description="Transition state stabilizer" evidence="9">
    <location>
        <position position="247"/>
    </location>
</feature>
<dbReference type="EC" id="2.7.2.8" evidence="9"/>
<evidence type="ECO:0000256" key="1">
    <source>
        <dbReference type="ARBA" id="ARBA00004828"/>
    </source>
</evidence>
<dbReference type="PIRSF" id="PIRSF000728">
    <property type="entry name" value="NAGK"/>
    <property type="match status" value="1"/>
</dbReference>
<evidence type="ECO:0000313" key="12">
    <source>
        <dbReference type="Proteomes" id="UP000245533"/>
    </source>
</evidence>
<evidence type="ECO:0000259" key="10">
    <source>
        <dbReference type="Pfam" id="PF00696"/>
    </source>
</evidence>
<keyword evidence="5 9" id="KW-0547">Nucleotide-binding</keyword>
<dbReference type="PANTHER" id="PTHR23342">
    <property type="entry name" value="N-ACETYLGLUTAMATE SYNTHASE"/>
    <property type="match status" value="1"/>
</dbReference>
<gene>
    <name evidence="9 11" type="primary">argB</name>
    <name evidence="11" type="ORF">DDZ15_05110</name>
</gene>
<dbReference type="SUPFAM" id="SSF53633">
    <property type="entry name" value="Carbamate kinase-like"/>
    <property type="match status" value="1"/>
</dbReference>
<dbReference type="NCBIfam" id="TIGR00761">
    <property type="entry name" value="argB"/>
    <property type="match status" value="1"/>
</dbReference>
<dbReference type="FunFam" id="3.40.1160.10:FF:000004">
    <property type="entry name" value="Acetylglutamate kinase"/>
    <property type="match status" value="1"/>
</dbReference>
<feature type="site" description="Transition state stabilizer" evidence="9">
    <location>
        <position position="29"/>
    </location>
</feature>
<keyword evidence="3 9" id="KW-0028">Amino-acid biosynthesis</keyword>
<comment type="pathway">
    <text evidence="1 9">Amino-acid biosynthesis; L-arginine biosynthesis; N(2)-acetyl-L-ornithine from L-glutamate: step 2/4.</text>
</comment>
<sequence length="301" mass="32121">MRSYHIYSLIVTQQSVRKTDKSTPIICIKVGGNALVDESTKKSIISQVCDLHHRGFHPVIIHGGGIEIQQLLDDTGTESQFIGGHRKTDARSIRYVEMALSGAVNKELVGLLNKAGVKAVGISGRDAGMVKAKKRKHTENGEEFDLGFVGDVDVVDTSLVQTLTAAGYLPVISPVSAGEDGHSFNINADMFAGHLAGALQADKFIALTNIDGLLRDVKDPDSIIESLTPAEARSLFGSVIQGGMIPKIEACLIAIEKGVKSAHIVNGTKEGNLLRIFKGTDKVGTTISKNSKSQIPNSKQP</sequence>
<keyword evidence="12" id="KW-1185">Reference proteome</keyword>
<keyword evidence="4 9" id="KW-0808">Transferase</keyword>
<feature type="domain" description="Aspartate/glutamate/uridylate kinase" evidence="10">
    <location>
        <begin position="26"/>
        <end position="266"/>
    </location>
</feature>
<keyword evidence="7 9" id="KW-0067">ATP-binding</keyword>
<dbReference type="InterPro" id="IPR037528">
    <property type="entry name" value="ArgB"/>
</dbReference>
<evidence type="ECO:0000256" key="9">
    <source>
        <dbReference type="HAMAP-Rule" id="MF_00082"/>
    </source>
</evidence>
<keyword evidence="9" id="KW-0963">Cytoplasm</keyword>
<dbReference type="Gene3D" id="3.40.1160.10">
    <property type="entry name" value="Acetylglutamate kinase-like"/>
    <property type="match status" value="1"/>
</dbReference>
<dbReference type="GO" id="GO:0003991">
    <property type="term" value="F:acetylglutamate kinase activity"/>
    <property type="evidence" value="ECO:0007669"/>
    <property type="project" value="UniProtKB-UniRule"/>
</dbReference>
<reference evidence="11 12" key="1">
    <citation type="submission" date="2018-05" db="EMBL/GenBank/DDBJ databases">
        <title>Rhodohalobacter halophilus gen. nov., sp. nov., a moderately halophilic member of the family Balneolaceae.</title>
        <authorList>
            <person name="Liu Z.-W."/>
        </authorList>
    </citation>
    <scope>NUCLEOTIDE SEQUENCE [LARGE SCALE GENOMIC DNA]</scope>
    <source>
        <strain evidence="11 12">8A47</strain>
    </source>
</reference>
<dbReference type="Proteomes" id="UP000245533">
    <property type="component" value="Unassembled WGS sequence"/>
</dbReference>
<comment type="function">
    <text evidence="9">Catalyzes the ATP-dependent phosphorylation of N-acetyl-L-glutamate.</text>
</comment>
<protein>
    <recommendedName>
        <fullName evidence="9">Acetylglutamate kinase</fullName>
        <ecNumber evidence="9">2.7.2.8</ecNumber>
    </recommendedName>
    <alternativeName>
        <fullName evidence="9">N-acetyl-L-glutamate 5-phosphotransferase</fullName>
    </alternativeName>
    <alternativeName>
        <fullName evidence="9">NAG kinase</fullName>
        <shortName evidence="9">NAGK</shortName>
    </alternativeName>
</protein>
<evidence type="ECO:0000256" key="8">
    <source>
        <dbReference type="ARBA" id="ARBA00048141"/>
    </source>
</evidence>
<comment type="caution">
    <text evidence="11">The sequence shown here is derived from an EMBL/GenBank/DDBJ whole genome shotgun (WGS) entry which is preliminary data.</text>
</comment>
<dbReference type="AlphaFoldDB" id="A0A316TU60"/>
<evidence type="ECO:0000313" key="11">
    <source>
        <dbReference type="EMBL" id="PWN07181.1"/>
    </source>
</evidence>
<evidence type="ECO:0000256" key="5">
    <source>
        <dbReference type="ARBA" id="ARBA00022741"/>
    </source>
</evidence>
<accession>A0A316TU60</accession>
<comment type="subcellular location">
    <subcellularLocation>
        <location evidence="9">Cytoplasm</location>
    </subcellularLocation>
</comment>
<dbReference type="GO" id="GO:0042450">
    <property type="term" value="P:L-arginine biosynthetic process via ornithine"/>
    <property type="evidence" value="ECO:0007669"/>
    <property type="project" value="UniProtKB-UniRule"/>
</dbReference>
<feature type="binding site" evidence="9">
    <location>
        <position position="185"/>
    </location>
    <ligand>
        <name>substrate</name>
    </ligand>
</feature>
<dbReference type="Pfam" id="PF00696">
    <property type="entry name" value="AA_kinase"/>
    <property type="match status" value="1"/>
</dbReference>
<dbReference type="InterPro" id="IPR004662">
    <property type="entry name" value="AcgluKinase_fam"/>
</dbReference>
<evidence type="ECO:0000256" key="6">
    <source>
        <dbReference type="ARBA" id="ARBA00022777"/>
    </source>
</evidence>
<comment type="catalytic activity">
    <reaction evidence="8 9">
        <text>N-acetyl-L-glutamate + ATP = N-acetyl-L-glutamyl 5-phosphate + ADP</text>
        <dbReference type="Rhea" id="RHEA:14629"/>
        <dbReference type="ChEBI" id="CHEBI:30616"/>
        <dbReference type="ChEBI" id="CHEBI:44337"/>
        <dbReference type="ChEBI" id="CHEBI:57936"/>
        <dbReference type="ChEBI" id="CHEBI:456216"/>
        <dbReference type="EC" id="2.7.2.8"/>
    </reaction>
</comment>
<proteinExistence type="inferred from homology"/>
<dbReference type="UniPathway" id="UPA00068">
    <property type="reaction ID" value="UER00107"/>
</dbReference>
<feature type="binding site" evidence="9">
    <location>
        <begin position="64"/>
        <end position="65"/>
    </location>
    <ligand>
        <name>substrate</name>
    </ligand>
</feature>
<dbReference type="GO" id="GO:0005737">
    <property type="term" value="C:cytoplasm"/>
    <property type="evidence" value="ECO:0007669"/>
    <property type="project" value="UniProtKB-SubCell"/>
</dbReference>
<organism evidence="11 12">
    <name type="scientific">Rhodohalobacter mucosus</name>
    <dbReference type="NCBI Taxonomy" id="2079485"/>
    <lineage>
        <taxon>Bacteria</taxon>
        <taxon>Pseudomonadati</taxon>
        <taxon>Balneolota</taxon>
        <taxon>Balneolia</taxon>
        <taxon>Balneolales</taxon>
        <taxon>Balneolaceae</taxon>
        <taxon>Rhodohalobacter</taxon>
    </lineage>
</organism>
<dbReference type="InterPro" id="IPR036393">
    <property type="entry name" value="AceGlu_kinase-like_sf"/>
</dbReference>
<feature type="binding site" evidence="9">
    <location>
        <position position="86"/>
    </location>
    <ligand>
        <name>substrate</name>
    </ligand>
</feature>
<dbReference type="PANTHER" id="PTHR23342:SF0">
    <property type="entry name" value="N-ACETYLGLUTAMATE SYNTHASE, MITOCHONDRIAL"/>
    <property type="match status" value="1"/>
</dbReference>
<evidence type="ECO:0000256" key="2">
    <source>
        <dbReference type="ARBA" id="ARBA00022571"/>
    </source>
</evidence>
<dbReference type="InterPro" id="IPR001048">
    <property type="entry name" value="Asp/Glu/Uridylate_kinase"/>
</dbReference>
<evidence type="ECO:0000256" key="3">
    <source>
        <dbReference type="ARBA" id="ARBA00022605"/>
    </source>
</evidence>
<dbReference type="HAMAP" id="MF_00082">
    <property type="entry name" value="ArgB"/>
    <property type="match status" value="1"/>
</dbReference>